<dbReference type="GO" id="GO:0051213">
    <property type="term" value="F:dioxygenase activity"/>
    <property type="evidence" value="ECO:0007669"/>
    <property type="project" value="UniProtKB-KW"/>
</dbReference>
<gene>
    <name evidence="8" type="ORF">BG006_000627</name>
</gene>
<dbReference type="GO" id="GO:0005634">
    <property type="term" value="C:nucleus"/>
    <property type="evidence" value="ECO:0007669"/>
    <property type="project" value="TreeGrafter"/>
</dbReference>
<dbReference type="InterPro" id="IPR037151">
    <property type="entry name" value="AlkB-like_sf"/>
</dbReference>
<evidence type="ECO:0000259" key="7">
    <source>
        <dbReference type="PROSITE" id="PS51471"/>
    </source>
</evidence>
<comment type="caution">
    <text evidence="8">The sequence shown here is derived from an EMBL/GenBank/DDBJ whole genome shotgun (WGS) entry which is preliminary data.</text>
</comment>
<dbReference type="InterPro" id="IPR004574">
    <property type="entry name" value="Alkb"/>
</dbReference>
<dbReference type="PANTHER" id="PTHR16557">
    <property type="entry name" value="ALKYLATED DNA REPAIR PROTEIN ALKB-RELATED"/>
    <property type="match status" value="1"/>
</dbReference>
<evidence type="ECO:0000256" key="3">
    <source>
        <dbReference type="ARBA" id="ARBA00023002"/>
    </source>
</evidence>
<dbReference type="PANTHER" id="PTHR16557:SF2">
    <property type="entry name" value="NUCLEIC ACID DIOXYGENASE ALKBH1"/>
    <property type="match status" value="1"/>
</dbReference>
<dbReference type="Gene3D" id="2.60.120.590">
    <property type="entry name" value="Alpha-ketoglutarate-dependent dioxygenase AlkB-like"/>
    <property type="match status" value="1"/>
</dbReference>
<accession>A0A9P5SB84</accession>
<feature type="domain" description="Fe2OG dioxygenase" evidence="7">
    <location>
        <begin position="697"/>
        <end position="813"/>
    </location>
</feature>
<dbReference type="AlphaFoldDB" id="A0A9P5SB84"/>
<evidence type="ECO:0000256" key="4">
    <source>
        <dbReference type="ARBA" id="ARBA00023004"/>
    </source>
</evidence>
<evidence type="ECO:0000256" key="5">
    <source>
        <dbReference type="PIRSR" id="PIRSR604574-2"/>
    </source>
</evidence>
<evidence type="ECO:0000256" key="1">
    <source>
        <dbReference type="ARBA" id="ARBA00022723"/>
    </source>
</evidence>
<dbReference type="InterPro" id="IPR029063">
    <property type="entry name" value="SAM-dependent_MTases_sf"/>
</dbReference>
<keyword evidence="2" id="KW-0223">Dioxygenase</keyword>
<keyword evidence="3" id="KW-0560">Oxidoreductase</keyword>
<name>A0A9P5SB84_9FUNG</name>
<comment type="cofactor">
    <cofactor evidence="5">
        <name>Fe(2+)</name>
        <dbReference type="ChEBI" id="CHEBI:29033"/>
    </cofactor>
    <text evidence="5">Binds 1 Fe(2+) ion per subunit.</text>
</comment>
<keyword evidence="4 5" id="KW-0408">Iron</keyword>
<proteinExistence type="predicted"/>
<dbReference type="GO" id="GO:0005737">
    <property type="term" value="C:cytoplasm"/>
    <property type="evidence" value="ECO:0007669"/>
    <property type="project" value="TreeGrafter"/>
</dbReference>
<dbReference type="Pfam" id="PF13532">
    <property type="entry name" value="2OG-FeII_Oxy_2"/>
    <property type="match status" value="1"/>
</dbReference>
<keyword evidence="1 5" id="KW-0479">Metal-binding</keyword>
<keyword evidence="9" id="KW-1185">Reference proteome</keyword>
<feature type="binding site" evidence="5">
    <location>
        <position position="772"/>
    </location>
    <ligand>
        <name>Fe cation</name>
        <dbReference type="ChEBI" id="CHEBI:24875"/>
        <note>catalytic</note>
    </ligand>
</feature>
<feature type="binding site" evidence="5">
    <location>
        <position position="718"/>
    </location>
    <ligand>
        <name>Fe cation</name>
        <dbReference type="ChEBI" id="CHEBI:24875"/>
        <note>catalytic</note>
    </ligand>
</feature>
<reference evidence="8" key="1">
    <citation type="journal article" date="2020" name="Fungal Divers.">
        <title>Resolving the Mortierellaceae phylogeny through synthesis of multi-gene phylogenetics and phylogenomics.</title>
        <authorList>
            <person name="Vandepol N."/>
            <person name="Liber J."/>
            <person name="Desiro A."/>
            <person name="Na H."/>
            <person name="Kennedy M."/>
            <person name="Barry K."/>
            <person name="Grigoriev I.V."/>
            <person name="Miller A.N."/>
            <person name="O'Donnell K."/>
            <person name="Stajich J.E."/>
            <person name="Bonito G."/>
        </authorList>
    </citation>
    <scope>NUCLEOTIDE SEQUENCE</scope>
    <source>
        <strain evidence="8">NVP1</strain>
    </source>
</reference>
<dbReference type="Gene3D" id="3.40.50.150">
    <property type="entry name" value="Vaccinia Virus protein VP39"/>
    <property type="match status" value="1"/>
</dbReference>
<protein>
    <recommendedName>
        <fullName evidence="7">Fe2OG dioxygenase domain-containing protein</fullName>
    </recommendedName>
</protein>
<feature type="compositionally biased region" description="Acidic residues" evidence="6">
    <location>
        <begin position="583"/>
        <end position="593"/>
    </location>
</feature>
<dbReference type="InterPro" id="IPR027450">
    <property type="entry name" value="AlkB-like"/>
</dbReference>
<dbReference type="EMBL" id="JAAAUY010001100">
    <property type="protein sequence ID" value="KAF9324372.1"/>
    <property type="molecule type" value="Genomic_DNA"/>
</dbReference>
<dbReference type="SUPFAM" id="SSF51197">
    <property type="entry name" value="Clavaminate synthase-like"/>
    <property type="match status" value="1"/>
</dbReference>
<dbReference type="InterPro" id="IPR005123">
    <property type="entry name" value="Oxoglu/Fe-dep_dioxygenase_dom"/>
</dbReference>
<dbReference type="Pfam" id="PF10294">
    <property type="entry name" value="Methyltransf_16"/>
    <property type="match status" value="1"/>
</dbReference>
<feature type="region of interest" description="Disordered" evidence="6">
    <location>
        <begin position="566"/>
        <end position="635"/>
    </location>
</feature>
<dbReference type="Proteomes" id="UP000696485">
    <property type="component" value="Unassembled WGS sequence"/>
</dbReference>
<dbReference type="InterPro" id="IPR019410">
    <property type="entry name" value="Methyltransf_16"/>
</dbReference>
<dbReference type="SUPFAM" id="SSF53335">
    <property type="entry name" value="S-adenosyl-L-methionine-dependent methyltransferases"/>
    <property type="match status" value="1"/>
</dbReference>
<evidence type="ECO:0000313" key="9">
    <source>
        <dbReference type="Proteomes" id="UP000696485"/>
    </source>
</evidence>
<evidence type="ECO:0000313" key="8">
    <source>
        <dbReference type="EMBL" id="KAF9324372.1"/>
    </source>
</evidence>
<dbReference type="GO" id="GO:0046872">
    <property type="term" value="F:metal ion binding"/>
    <property type="evidence" value="ECO:0007669"/>
    <property type="project" value="UniProtKB-KW"/>
</dbReference>
<evidence type="ECO:0000256" key="6">
    <source>
        <dbReference type="SAM" id="MobiDB-lite"/>
    </source>
</evidence>
<organism evidence="8 9">
    <name type="scientific">Podila minutissima</name>
    <dbReference type="NCBI Taxonomy" id="64525"/>
    <lineage>
        <taxon>Eukaryota</taxon>
        <taxon>Fungi</taxon>
        <taxon>Fungi incertae sedis</taxon>
        <taxon>Mucoromycota</taxon>
        <taxon>Mortierellomycotina</taxon>
        <taxon>Mortierellomycetes</taxon>
        <taxon>Mortierellales</taxon>
        <taxon>Mortierellaceae</taxon>
        <taxon>Podila</taxon>
    </lineage>
</organism>
<feature type="non-terminal residue" evidence="8">
    <location>
        <position position="813"/>
    </location>
</feature>
<evidence type="ECO:0000256" key="2">
    <source>
        <dbReference type="ARBA" id="ARBA00022964"/>
    </source>
</evidence>
<feature type="binding site" evidence="5">
    <location>
        <position position="716"/>
    </location>
    <ligand>
        <name>Fe cation</name>
        <dbReference type="ChEBI" id="CHEBI:24875"/>
        <note>catalytic</note>
    </ligand>
</feature>
<sequence>MYYYIRLLKNTPLEAVIQEPFKMVFTITTDLTEKFYESPCKLRCQTVVRTPSTVPGATKDDTVMTIMPQGLSQGFSLDYDPKIGYCSVDLRLAPCMTIYDECQLVLSLDPAPYSTNQNGAKVLVEPPEYEILPAWSLPIHLKPAPLNFAKKTKHRKVNRKYLIDTRQDLVERYFKLPAHLSGAHGPGRSLLVREDANEGFMARHIWDSGVFMTKYLMLPDSWLSKYMNDKKKEATLEAMSAVSISEEGLTPSSSSIPTRKRVCLELGAGTGLVGIAVAVAFPELSVLSTDLDEALALMQQNVDANLALLPSNNMEVGFLDWAEKDRKVEPVEILLLADVVYNDLSHEYLLQTVLDYSDKDTKVLLGYKFRHEAEQKFFDKAKEYFDIVNVHQQDTMELFVLTRKRKIMERQAERNREMAAAKRSDTRTPFREAELSFLSRHPPPDYSQALDFRKPHEELLRNPKVKLVSLQKPLNEFCPLFGSEEDQGVGRSKYAFLHEDHPGLIYIPAGFTPAAQRTLVKACLKDYSRHPNKSNLDTHYTVPDSGLWDLHENVFYGKREADDPSVLLPRKANTDVHAGGYGSDDDDEDEDEESNKKPKKAKVSVRTLVPIMDDTPTVPDNVPKTDPEPSAHVPILPPGQLVRKMRWITLGYQYHWPSKTYHFDQNAPFPPELCVLSKAVVEAIHGVGPYPYAAQDFVAEAGVVNYYQLKDRLMGHVDRSELNKDAPLVSFSFGHSCIYLLGGATREKPPTPVLLQSGDILVMTGPCRSAFHGVPRIIEGTLPSYLQQSQEDREWDIYAEYLAEARINLNIRQ</sequence>
<dbReference type="PROSITE" id="PS51471">
    <property type="entry name" value="FE2OG_OXY"/>
    <property type="match status" value="1"/>
</dbReference>